<protein>
    <submittedName>
        <fullName evidence="2">Uncharacterized protein</fullName>
    </submittedName>
</protein>
<feature type="region of interest" description="Disordered" evidence="1">
    <location>
        <begin position="352"/>
        <end position="376"/>
    </location>
</feature>
<dbReference type="Proteomes" id="UP000762676">
    <property type="component" value="Unassembled WGS sequence"/>
</dbReference>
<name>A0AAV4EH73_9GAST</name>
<evidence type="ECO:0000256" key="1">
    <source>
        <dbReference type="SAM" id="MobiDB-lite"/>
    </source>
</evidence>
<feature type="compositionally biased region" description="Polar residues" evidence="1">
    <location>
        <begin position="219"/>
        <end position="228"/>
    </location>
</feature>
<feature type="compositionally biased region" description="Low complexity" evidence="1">
    <location>
        <begin position="236"/>
        <end position="261"/>
    </location>
</feature>
<feature type="compositionally biased region" description="Basic residues" evidence="1">
    <location>
        <begin position="181"/>
        <end position="192"/>
    </location>
</feature>
<sequence length="376" mass="40511">MWRDGLLLKFDEVNICTELSDTGVDITSRVNGDEPGLEDEVVSRLWMHLLPLVWVLENFLYQELPGAVFSRSISIHGDVFFNMTPTPQDVELSLESCLLAWQTIGGHMTVPYGEETRVVDLDILFPFKGEDFKTVWTPEQFKSLVMKKRAAMLGGQRPSAGDHHRPNGCSGENRIVALTRNRSRRQATKKKVSSVTWKTNIAEHLESKSSNIDEKVLDSQDTASNNPPVSLGPGETSASSTETKPTTTAATTAAAATTTTTVTIEPSGLSLEEIMRERKELAARFVSAMMAAGVVKYISSCCSRDADGEAGVLTAAQISAAEATAQAALAVHTGHLDGAAFAVIDAVRAAHAPDAGNKSRGSRSRQGKSSKTCAVF</sequence>
<dbReference type="AlphaFoldDB" id="A0AAV4EH73"/>
<dbReference type="EMBL" id="BMAT01010770">
    <property type="protein sequence ID" value="GFR60443.1"/>
    <property type="molecule type" value="Genomic_DNA"/>
</dbReference>
<organism evidence="2 3">
    <name type="scientific">Elysia marginata</name>
    <dbReference type="NCBI Taxonomy" id="1093978"/>
    <lineage>
        <taxon>Eukaryota</taxon>
        <taxon>Metazoa</taxon>
        <taxon>Spiralia</taxon>
        <taxon>Lophotrochozoa</taxon>
        <taxon>Mollusca</taxon>
        <taxon>Gastropoda</taxon>
        <taxon>Heterobranchia</taxon>
        <taxon>Euthyneura</taxon>
        <taxon>Panpulmonata</taxon>
        <taxon>Sacoglossa</taxon>
        <taxon>Placobranchoidea</taxon>
        <taxon>Plakobranchidae</taxon>
        <taxon>Elysia</taxon>
    </lineage>
</organism>
<proteinExistence type="predicted"/>
<evidence type="ECO:0000313" key="3">
    <source>
        <dbReference type="Proteomes" id="UP000762676"/>
    </source>
</evidence>
<keyword evidence="3" id="KW-1185">Reference proteome</keyword>
<gene>
    <name evidence="2" type="ORF">ElyMa_005408100</name>
</gene>
<comment type="caution">
    <text evidence="2">The sequence shown here is derived from an EMBL/GenBank/DDBJ whole genome shotgun (WGS) entry which is preliminary data.</text>
</comment>
<feature type="region of interest" description="Disordered" evidence="1">
    <location>
        <begin position="218"/>
        <end position="261"/>
    </location>
</feature>
<reference evidence="2 3" key="1">
    <citation type="journal article" date="2021" name="Elife">
        <title>Chloroplast acquisition without the gene transfer in kleptoplastic sea slugs, Plakobranchus ocellatus.</title>
        <authorList>
            <person name="Maeda T."/>
            <person name="Takahashi S."/>
            <person name="Yoshida T."/>
            <person name="Shimamura S."/>
            <person name="Takaki Y."/>
            <person name="Nagai Y."/>
            <person name="Toyoda A."/>
            <person name="Suzuki Y."/>
            <person name="Arimoto A."/>
            <person name="Ishii H."/>
            <person name="Satoh N."/>
            <person name="Nishiyama T."/>
            <person name="Hasebe M."/>
            <person name="Maruyama T."/>
            <person name="Minagawa J."/>
            <person name="Obokata J."/>
            <person name="Shigenobu S."/>
        </authorList>
    </citation>
    <scope>NUCLEOTIDE SEQUENCE [LARGE SCALE GENOMIC DNA]</scope>
</reference>
<evidence type="ECO:0000313" key="2">
    <source>
        <dbReference type="EMBL" id="GFR60443.1"/>
    </source>
</evidence>
<accession>A0AAV4EH73</accession>
<feature type="region of interest" description="Disordered" evidence="1">
    <location>
        <begin position="155"/>
        <end position="195"/>
    </location>
</feature>